<dbReference type="InterPro" id="IPR056672">
    <property type="entry name" value="DUF7770"/>
</dbReference>
<reference evidence="3" key="1">
    <citation type="journal article" date="2015" name="PLoS Genet.">
        <title>The dynamic genome and transcriptome of the human fungal pathogen Blastomyces and close relative Emmonsia.</title>
        <authorList>
            <person name="Munoz J.F."/>
            <person name="Gauthier G.M."/>
            <person name="Desjardins C.A."/>
            <person name="Gallo J.E."/>
            <person name="Holder J."/>
            <person name="Sullivan T.D."/>
            <person name="Marty A.J."/>
            <person name="Carmen J.C."/>
            <person name="Chen Z."/>
            <person name="Ding L."/>
            <person name="Gujja S."/>
            <person name="Magrini V."/>
            <person name="Misas E."/>
            <person name="Mitreva M."/>
            <person name="Priest M."/>
            <person name="Saif S."/>
            <person name="Whiston E.A."/>
            <person name="Young S."/>
            <person name="Zeng Q."/>
            <person name="Goldman W.E."/>
            <person name="Mardis E.R."/>
            <person name="Taylor J.W."/>
            <person name="McEwen J.G."/>
            <person name="Clay O.K."/>
            <person name="Klein B.S."/>
            <person name="Cuomo C.A."/>
        </authorList>
    </citation>
    <scope>NUCLEOTIDE SEQUENCE [LARGE SCALE GENOMIC DNA]</scope>
    <source>
        <strain evidence="3">UAMH 3008</strain>
    </source>
</reference>
<proteinExistence type="predicted"/>
<dbReference type="EMBL" id="LCZI01001535">
    <property type="protein sequence ID" value="KKZ60486.1"/>
    <property type="molecule type" value="Genomic_DNA"/>
</dbReference>
<sequence length="180" mass="20312">MGDHTGNLDPAVLETVVSDVLISAYGKESNMGVDGEPPTNAWAMFLKTGKGKSVKIGIFPKVDLIGQLSFENKTYIGTYNQVKTVTFPTIDSPTVQRFVDLIYGNGRHKFLSTVQKEGCRHWVLSVITDFGIKYESSCSGCYFQILASPDWFWFDCSNYKTVHILLMFEMIDYGYYFCSM</sequence>
<organism evidence="2 3">
    <name type="scientific">[Emmonsia] crescens</name>
    <dbReference type="NCBI Taxonomy" id="73230"/>
    <lineage>
        <taxon>Eukaryota</taxon>
        <taxon>Fungi</taxon>
        <taxon>Dikarya</taxon>
        <taxon>Ascomycota</taxon>
        <taxon>Pezizomycotina</taxon>
        <taxon>Eurotiomycetes</taxon>
        <taxon>Eurotiomycetidae</taxon>
        <taxon>Onygenales</taxon>
        <taxon>Ajellomycetaceae</taxon>
        <taxon>Emergomyces</taxon>
    </lineage>
</organism>
<evidence type="ECO:0000313" key="3">
    <source>
        <dbReference type="Proteomes" id="UP000034164"/>
    </source>
</evidence>
<evidence type="ECO:0000313" key="2">
    <source>
        <dbReference type="EMBL" id="KKZ60486.1"/>
    </source>
</evidence>
<dbReference type="Proteomes" id="UP000034164">
    <property type="component" value="Unassembled WGS sequence"/>
</dbReference>
<comment type="caution">
    <text evidence="2">The sequence shown here is derived from an EMBL/GenBank/DDBJ whole genome shotgun (WGS) entry which is preliminary data.</text>
</comment>
<evidence type="ECO:0000259" key="1">
    <source>
        <dbReference type="Pfam" id="PF24968"/>
    </source>
</evidence>
<accession>A0A0G2J707</accession>
<gene>
    <name evidence="2" type="ORF">EMCG_04850</name>
</gene>
<dbReference type="Pfam" id="PF24968">
    <property type="entry name" value="DUF7770"/>
    <property type="match status" value="1"/>
</dbReference>
<protein>
    <recommendedName>
        <fullName evidence="1">DUF7770 domain-containing protein</fullName>
    </recommendedName>
</protein>
<name>A0A0G2J707_9EURO</name>
<dbReference type="AlphaFoldDB" id="A0A0G2J707"/>
<dbReference type="VEuPathDB" id="FungiDB:EMCG_04850"/>
<feature type="domain" description="DUF7770" evidence="1">
    <location>
        <begin position="27"/>
        <end position="130"/>
    </location>
</feature>